<organism evidence="2">
    <name type="scientific">Thiothrix subterranea</name>
    <dbReference type="NCBI Taxonomy" id="2735563"/>
    <lineage>
        <taxon>Bacteria</taxon>
        <taxon>Pseudomonadati</taxon>
        <taxon>Pseudomonadota</taxon>
        <taxon>Gammaproteobacteria</taxon>
        <taxon>Thiotrichales</taxon>
        <taxon>Thiotrichaceae</taxon>
        <taxon>Thiothrix</taxon>
    </lineage>
</organism>
<dbReference type="Pfam" id="PF14384">
    <property type="entry name" value="BrnA_antitoxin"/>
    <property type="match status" value="1"/>
</dbReference>
<dbReference type="Proteomes" id="UP001229862">
    <property type="component" value="Chromosome"/>
</dbReference>
<evidence type="ECO:0000313" key="1">
    <source>
        <dbReference type="EMBL" id="MDQ5767142.1"/>
    </source>
</evidence>
<sequence length="111" mass="12355">MKAKHERTIKRTVDPANLPVLSVEQQQMLATLAAKPDAAIDYSDAPPAAPGAEWYRAALNPLYRPNKQTTTVRLDADILAWLKSKGSGYQTRLNAILRESMLQELKQQAPK</sequence>
<protein>
    <submittedName>
        <fullName evidence="2">BrnA antitoxin family protein</fullName>
    </submittedName>
</protein>
<dbReference type="Proteomes" id="UP001223336">
    <property type="component" value="Unassembled WGS sequence"/>
</dbReference>
<evidence type="ECO:0000313" key="2">
    <source>
        <dbReference type="EMBL" id="WML87997.1"/>
    </source>
</evidence>
<dbReference type="EMBL" id="CP133217">
    <property type="protein sequence ID" value="WML87997.1"/>
    <property type="molecule type" value="Genomic_DNA"/>
</dbReference>
<evidence type="ECO:0000313" key="3">
    <source>
        <dbReference type="Proteomes" id="UP001223336"/>
    </source>
</evidence>
<proteinExistence type="predicted"/>
<dbReference type="RefSeq" id="WP_228288012.1">
    <property type="nucleotide sequence ID" value="NZ_CP053482.1"/>
</dbReference>
<dbReference type="EMBL" id="JAVFKN010000001">
    <property type="protein sequence ID" value="MDQ5767142.1"/>
    <property type="molecule type" value="Genomic_DNA"/>
</dbReference>
<accession>A0AA51R0G6</accession>
<gene>
    <name evidence="1" type="ORF">RCC75_01275</name>
    <name evidence="2" type="ORF">RCG00_06405</name>
</gene>
<keyword evidence="3" id="KW-1185">Reference proteome</keyword>
<name>A0AA51R0G6_9GAMM</name>
<dbReference type="InterPro" id="IPR025528">
    <property type="entry name" value="BrnA_antitoxin"/>
</dbReference>
<reference evidence="2 3" key="1">
    <citation type="submission" date="2023-08" db="EMBL/GenBank/DDBJ databases">
        <title>New molecular markers tilS and rpoB for phylogenetic and monitoring studies of the genus Thiothrix biodiversity.</title>
        <authorList>
            <person name="Ravin N.V."/>
            <person name="Smolyakov D."/>
            <person name="Markov N.D."/>
            <person name="Beletsky A.V."/>
            <person name="Mardanov A.V."/>
            <person name="Rudenko T.S."/>
            <person name="Grabovich M.Y."/>
        </authorList>
    </citation>
    <scope>NUCLEOTIDE SEQUENCE</scope>
    <source>
        <strain evidence="2">DNT52</strain>
        <strain evidence="1 3">H33</strain>
    </source>
</reference>
<dbReference type="AlphaFoldDB" id="A0AA51R0G6"/>